<feature type="region of interest" description="Disordered" evidence="1">
    <location>
        <begin position="1"/>
        <end position="20"/>
    </location>
</feature>
<comment type="caution">
    <text evidence="2">The sequence shown here is derived from an EMBL/GenBank/DDBJ whole genome shotgun (WGS) entry which is preliminary data.</text>
</comment>
<sequence>MPKASDEAMPDTVMGPATTGVPKASKEVIDVAMSQISKGKYVYYYYSDAPTTIASEITASVTSISVKAGEGVKLPLADFHIEIDNEIIKCTSRATDVLTVVRGQRSTTGAAHSSGASVHRMRGWWNYFCKATDGSGATAKKVITYGSFKLV</sequence>
<organism evidence="2">
    <name type="scientific">marine sediment metagenome</name>
    <dbReference type="NCBI Taxonomy" id="412755"/>
    <lineage>
        <taxon>unclassified sequences</taxon>
        <taxon>metagenomes</taxon>
        <taxon>ecological metagenomes</taxon>
    </lineage>
</organism>
<protein>
    <submittedName>
        <fullName evidence="2">Uncharacterized protein</fullName>
    </submittedName>
</protein>
<dbReference type="AlphaFoldDB" id="X1DET3"/>
<proteinExistence type="predicted"/>
<gene>
    <name evidence="2" type="ORF">S01H4_60914</name>
</gene>
<evidence type="ECO:0000313" key="2">
    <source>
        <dbReference type="EMBL" id="GAH06835.1"/>
    </source>
</evidence>
<dbReference type="EMBL" id="BART01036013">
    <property type="protein sequence ID" value="GAH06835.1"/>
    <property type="molecule type" value="Genomic_DNA"/>
</dbReference>
<name>X1DET3_9ZZZZ</name>
<reference evidence="2" key="1">
    <citation type="journal article" date="2014" name="Front. Microbiol.">
        <title>High frequency of phylogenetically diverse reductive dehalogenase-homologous genes in deep subseafloor sedimentary metagenomes.</title>
        <authorList>
            <person name="Kawai M."/>
            <person name="Futagami T."/>
            <person name="Toyoda A."/>
            <person name="Takaki Y."/>
            <person name="Nishi S."/>
            <person name="Hori S."/>
            <person name="Arai W."/>
            <person name="Tsubouchi T."/>
            <person name="Morono Y."/>
            <person name="Uchiyama I."/>
            <person name="Ito T."/>
            <person name="Fujiyama A."/>
            <person name="Inagaki F."/>
            <person name="Takami H."/>
        </authorList>
    </citation>
    <scope>NUCLEOTIDE SEQUENCE</scope>
    <source>
        <strain evidence="2">Expedition CK06-06</strain>
    </source>
</reference>
<evidence type="ECO:0000256" key="1">
    <source>
        <dbReference type="SAM" id="MobiDB-lite"/>
    </source>
</evidence>
<accession>X1DET3</accession>